<feature type="compositionally biased region" description="Polar residues" evidence="1">
    <location>
        <begin position="11"/>
        <end position="26"/>
    </location>
</feature>
<reference evidence="3 4" key="1">
    <citation type="submission" date="2019-03" db="EMBL/GenBank/DDBJ databases">
        <title>Genomic analyses of the natural microbiome of Caenorhabditis elegans.</title>
        <authorList>
            <person name="Samuel B."/>
        </authorList>
    </citation>
    <scope>NUCLEOTIDE SEQUENCE [LARGE SCALE GENOMIC DNA]</scope>
    <source>
        <strain evidence="3 4">JUb65</strain>
    </source>
</reference>
<feature type="transmembrane region" description="Helical" evidence="2">
    <location>
        <begin position="121"/>
        <end position="140"/>
    </location>
</feature>
<dbReference type="InterPro" id="IPR046548">
    <property type="entry name" value="DUF6804"/>
</dbReference>
<feature type="transmembrane region" description="Helical" evidence="2">
    <location>
        <begin position="96"/>
        <end position="115"/>
    </location>
</feature>
<feature type="region of interest" description="Disordered" evidence="1">
    <location>
        <begin position="1"/>
        <end position="40"/>
    </location>
</feature>
<dbReference type="STRING" id="2035.RU06_01495"/>
<evidence type="ECO:0000313" key="4">
    <source>
        <dbReference type="Proteomes" id="UP000295764"/>
    </source>
</evidence>
<proteinExistence type="predicted"/>
<evidence type="ECO:0000256" key="2">
    <source>
        <dbReference type="SAM" id="Phobius"/>
    </source>
</evidence>
<dbReference type="AlphaFoldDB" id="A0A4V3BKG1"/>
<keyword evidence="2" id="KW-0472">Membrane</keyword>
<name>A0A4V3BKG1_9MICO</name>
<comment type="caution">
    <text evidence="3">The sequence shown here is derived from an EMBL/GenBank/DDBJ whole genome shotgun (WGS) entry which is preliminary data.</text>
</comment>
<evidence type="ECO:0000313" key="3">
    <source>
        <dbReference type="EMBL" id="TDN42752.1"/>
    </source>
</evidence>
<feature type="transmembrane region" description="Helical" evidence="2">
    <location>
        <begin position="49"/>
        <end position="67"/>
    </location>
</feature>
<protein>
    <submittedName>
        <fullName evidence="3">Uncharacterized protein</fullName>
    </submittedName>
</protein>
<dbReference type="Proteomes" id="UP000295764">
    <property type="component" value="Unassembled WGS sequence"/>
</dbReference>
<gene>
    <name evidence="3" type="ORF">EDF64_1108</name>
</gene>
<keyword evidence="2" id="KW-0812">Transmembrane</keyword>
<sequence>MAARKGRPPVGSSQSGLPATSARSNEGSGRGGRPAAPGKGELPPFTRPALAPSLIAAIVLLACVAIVDSSAFVFARWGVTVLALIVLVFTVRGRAWWAAVLMAAVAVCWNPIAVVPIPGEVWAALQLVAAALFIVVGILVKVPREAAASSASRP</sequence>
<dbReference type="EMBL" id="SNVW01000010">
    <property type="protein sequence ID" value="TDN42752.1"/>
    <property type="molecule type" value="Genomic_DNA"/>
</dbReference>
<evidence type="ECO:0000256" key="1">
    <source>
        <dbReference type="SAM" id="MobiDB-lite"/>
    </source>
</evidence>
<keyword evidence="2" id="KW-1133">Transmembrane helix</keyword>
<dbReference type="Pfam" id="PF20619">
    <property type="entry name" value="DUF6804"/>
    <property type="match status" value="1"/>
</dbReference>
<organism evidence="3 4">
    <name type="scientific">Curtobacterium flaccumfaciens</name>
    <dbReference type="NCBI Taxonomy" id="2035"/>
    <lineage>
        <taxon>Bacteria</taxon>
        <taxon>Bacillati</taxon>
        <taxon>Actinomycetota</taxon>
        <taxon>Actinomycetes</taxon>
        <taxon>Micrococcales</taxon>
        <taxon>Microbacteriaceae</taxon>
        <taxon>Curtobacterium</taxon>
    </lineage>
</organism>
<feature type="transmembrane region" description="Helical" evidence="2">
    <location>
        <begin position="73"/>
        <end position="91"/>
    </location>
</feature>
<accession>A0A4V3BKG1</accession>